<gene>
    <name evidence="8" type="ORF">ACFYKX_04755</name>
</gene>
<evidence type="ECO:0000256" key="4">
    <source>
        <dbReference type="ARBA" id="ARBA00022825"/>
    </source>
</evidence>
<keyword evidence="6" id="KW-0812">Transmembrane</keyword>
<name>A0ABW6KAH0_9BACI</name>
<evidence type="ECO:0000256" key="3">
    <source>
        <dbReference type="ARBA" id="ARBA00022801"/>
    </source>
</evidence>
<accession>A0ABW6KAH0</accession>
<dbReference type="RefSeq" id="WP_389358545.1">
    <property type="nucleotide sequence ID" value="NZ_JBIACK010000001.1"/>
</dbReference>
<dbReference type="EMBL" id="JBIACK010000001">
    <property type="protein sequence ID" value="MFE8699930.1"/>
    <property type="molecule type" value="Genomic_DNA"/>
</dbReference>
<feature type="transmembrane region" description="Helical" evidence="6">
    <location>
        <begin position="5"/>
        <end position="23"/>
    </location>
</feature>
<feature type="active site" description="Charge relay system" evidence="5">
    <location>
        <position position="36"/>
    </location>
</feature>
<evidence type="ECO:0000313" key="9">
    <source>
        <dbReference type="Proteomes" id="UP001601059"/>
    </source>
</evidence>
<dbReference type="InterPro" id="IPR000209">
    <property type="entry name" value="Peptidase_S8/S53_dom"/>
</dbReference>
<dbReference type="InterPro" id="IPR023827">
    <property type="entry name" value="Peptidase_S8_Asp-AS"/>
</dbReference>
<evidence type="ECO:0000259" key="7">
    <source>
        <dbReference type="Pfam" id="PF00082"/>
    </source>
</evidence>
<evidence type="ECO:0000256" key="1">
    <source>
        <dbReference type="ARBA" id="ARBA00011073"/>
    </source>
</evidence>
<evidence type="ECO:0000256" key="5">
    <source>
        <dbReference type="PROSITE-ProRule" id="PRU01240"/>
    </source>
</evidence>
<dbReference type="InterPro" id="IPR050131">
    <property type="entry name" value="Peptidase_S8_subtilisin-like"/>
</dbReference>
<dbReference type="PANTHER" id="PTHR43806">
    <property type="entry name" value="PEPTIDASE S8"/>
    <property type="match status" value="1"/>
</dbReference>
<dbReference type="InterPro" id="IPR015500">
    <property type="entry name" value="Peptidase_S8_subtilisin-rel"/>
</dbReference>
<sequence length="290" mass="32558">MLKSIIFASSFVLLLLIGVLFWWEFDTDETIVAVLDTGVNNNHKTFEGKIIEGYNFLDFNKNTSDEDGHGTGIAGLVLQEGGDVKILPVKMIKNKENNYVIALSILYSVFKGADIINMSFSANTKEKPFIEWAIKYGQSKGVIFVGASGNDGKRQASFPSSVEGVFSIGNVDFYGDFAETSNYGERIDYVTNGENAAMPMHNHNKKYTPGKGTSLASGRFSGYIAYLLNMDPSLSKKEIEVIMTECSRTIIYKNTKFVDIHKRFLESCHKVQRIENKDENKLVFKFLERK</sequence>
<comment type="similarity">
    <text evidence="1 5">Belongs to the peptidase S8 family.</text>
</comment>
<dbReference type="PROSITE" id="PS00136">
    <property type="entry name" value="SUBTILASE_ASP"/>
    <property type="match status" value="1"/>
</dbReference>
<dbReference type="Pfam" id="PF00082">
    <property type="entry name" value="Peptidase_S8"/>
    <property type="match status" value="1"/>
</dbReference>
<dbReference type="Proteomes" id="UP001601059">
    <property type="component" value="Unassembled WGS sequence"/>
</dbReference>
<dbReference type="Gene3D" id="3.40.50.200">
    <property type="entry name" value="Peptidase S8/S53 domain"/>
    <property type="match status" value="1"/>
</dbReference>
<keyword evidence="9" id="KW-1185">Reference proteome</keyword>
<feature type="active site" description="Charge relay system" evidence="5">
    <location>
        <position position="69"/>
    </location>
</feature>
<proteinExistence type="inferred from homology"/>
<dbReference type="PROSITE" id="PS51892">
    <property type="entry name" value="SUBTILASE"/>
    <property type="match status" value="1"/>
</dbReference>
<comment type="caution">
    <text evidence="8">The sequence shown here is derived from an EMBL/GenBank/DDBJ whole genome shotgun (WGS) entry which is preliminary data.</text>
</comment>
<dbReference type="SUPFAM" id="SSF52743">
    <property type="entry name" value="Subtilisin-like"/>
    <property type="match status" value="1"/>
</dbReference>
<keyword evidence="6" id="KW-0472">Membrane</keyword>
<keyword evidence="2 5" id="KW-0645">Protease</keyword>
<evidence type="ECO:0000256" key="2">
    <source>
        <dbReference type="ARBA" id="ARBA00022670"/>
    </source>
</evidence>
<dbReference type="PRINTS" id="PR00723">
    <property type="entry name" value="SUBTILISIN"/>
</dbReference>
<keyword evidence="4 5" id="KW-0720">Serine protease</keyword>
<organism evidence="8 9">
    <name type="scientific">Cytobacillus spartinae</name>
    <dbReference type="NCBI Taxonomy" id="3299023"/>
    <lineage>
        <taxon>Bacteria</taxon>
        <taxon>Bacillati</taxon>
        <taxon>Bacillota</taxon>
        <taxon>Bacilli</taxon>
        <taxon>Bacillales</taxon>
        <taxon>Bacillaceae</taxon>
        <taxon>Cytobacillus</taxon>
    </lineage>
</organism>
<evidence type="ECO:0000313" key="8">
    <source>
        <dbReference type="EMBL" id="MFE8699930.1"/>
    </source>
</evidence>
<keyword evidence="3 5" id="KW-0378">Hydrolase</keyword>
<feature type="active site" description="Charge relay system" evidence="5">
    <location>
        <position position="214"/>
    </location>
</feature>
<protein>
    <submittedName>
        <fullName evidence="8">S8 family serine peptidase</fullName>
    </submittedName>
</protein>
<keyword evidence="6" id="KW-1133">Transmembrane helix</keyword>
<reference evidence="8 9" key="1">
    <citation type="submission" date="2024-08" db="EMBL/GenBank/DDBJ databases">
        <title>Two novel Cytobacillus novel species.</title>
        <authorList>
            <person name="Liu G."/>
        </authorList>
    </citation>
    <scope>NUCLEOTIDE SEQUENCE [LARGE SCALE GENOMIC DNA]</scope>
    <source>
        <strain evidence="8 9">FJAT-54145</strain>
    </source>
</reference>
<feature type="domain" description="Peptidase S8/S53" evidence="7">
    <location>
        <begin position="28"/>
        <end position="244"/>
    </location>
</feature>
<dbReference type="PANTHER" id="PTHR43806:SF11">
    <property type="entry name" value="CEREVISIN-RELATED"/>
    <property type="match status" value="1"/>
</dbReference>
<evidence type="ECO:0000256" key="6">
    <source>
        <dbReference type="SAM" id="Phobius"/>
    </source>
</evidence>
<dbReference type="InterPro" id="IPR036852">
    <property type="entry name" value="Peptidase_S8/S53_dom_sf"/>
</dbReference>